<sequence>MSRTSSITIDRIQLEPVISAQNEQASIQGRGFRLQPSNAAASLRTAPPDGRETAETARGVVEPPKLQTAVLMISLCACVFVAAIDVTIIATALPAIASNFKSASSYQWVGSAYVLGSTATTPSWGSISNIWGRKSILLLAVVVFFAGSLICALGDNVAVFLAGRAIQGIGGSGLLTLVNITISDLFSLRDRGLYFGLTSVVWALAAGIGPVLGGVFTQKLSWRWCFWINLPISAVVIVFLVLTAPRDNPGTPVWAGLKAVDWSGSLLIVSGTLMLLMGLSFGGVSFSWSSATVINLIVFGIFAGFLFGLNEWKMVKYPVMPLRLFHNRSAIACFTVCFCHGYILMGVAYYLPLYFQAVLGAGPLLSGVYLLPFILSNTGLAAGTGVFVQRTGKYIPAVYLGLVLMTLGTGLLINLDVETNWPKIVIYQLLVGAGVGLNFEGPLLALQASLDARDVATATATMGFTRMLASAISAIIGGVVFQNQMISESQNLGQLGADIASRLQGGEAAANVEIIHTLPLDQQAIAKGAFQRSLKMMWVMYTVFAAVGMLAGPFIATHTLSKERQATQLGLADISAERDEQQAAASEPSAK</sequence>
<accession>A0ACC3YLU3</accession>
<dbReference type="EMBL" id="VUJX02000008">
    <property type="protein sequence ID" value="KAL0932883.1"/>
    <property type="molecule type" value="Genomic_DNA"/>
</dbReference>
<keyword evidence="2" id="KW-1185">Reference proteome</keyword>
<dbReference type="Proteomes" id="UP000805649">
    <property type="component" value="Unassembled WGS sequence"/>
</dbReference>
<name>A0ACC3YLU3_COLTU</name>
<protein>
    <submittedName>
        <fullName evidence="1">Efflux pump antibiotic resistance</fullName>
    </submittedName>
</protein>
<gene>
    <name evidence="1" type="ORF">CTRU02_211846</name>
</gene>
<proteinExistence type="predicted"/>
<organism evidence="1 2">
    <name type="scientific">Colletotrichum truncatum</name>
    <name type="common">Anthracnose fungus</name>
    <name type="synonym">Colletotrichum capsici</name>
    <dbReference type="NCBI Taxonomy" id="5467"/>
    <lineage>
        <taxon>Eukaryota</taxon>
        <taxon>Fungi</taxon>
        <taxon>Dikarya</taxon>
        <taxon>Ascomycota</taxon>
        <taxon>Pezizomycotina</taxon>
        <taxon>Sordariomycetes</taxon>
        <taxon>Hypocreomycetidae</taxon>
        <taxon>Glomerellales</taxon>
        <taxon>Glomerellaceae</taxon>
        <taxon>Colletotrichum</taxon>
        <taxon>Colletotrichum truncatum species complex</taxon>
    </lineage>
</organism>
<reference evidence="1 2" key="1">
    <citation type="journal article" date="2020" name="Phytopathology">
        <title>Genome Sequence Resources of Colletotrichum truncatum, C. plurivorum, C. musicola, and C. sojae: Four Species Pathogenic to Soybean (Glycine max).</title>
        <authorList>
            <person name="Rogerio F."/>
            <person name="Boufleur T.R."/>
            <person name="Ciampi-Guillardi M."/>
            <person name="Sukno S.A."/>
            <person name="Thon M.R."/>
            <person name="Massola Junior N.S."/>
            <person name="Baroncelli R."/>
        </authorList>
    </citation>
    <scope>NUCLEOTIDE SEQUENCE [LARGE SCALE GENOMIC DNA]</scope>
    <source>
        <strain evidence="1 2">CMES1059</strain>
    </source>
</reference>
<evidence type="ECO:0000313" key="1">
    <source>
        <dbReference type="EMBL" id="KAL0932883.1"/>
    </source>
</evidence>
<comment type="caution">
    <text evidence="1">The sequence shown here is derived from an EMBL/GenBank/DDBJ whole genome shotgun (WGS) entry which is preliminary data.</text>
</comment>
<evidence type="ECO:0000313" key="2">
    <source>
        <dbReference type="Proteomes" id="UP000805649"/>
    </source>
</evidence>